<protein>
    <submittedName>
        <fullName evidence="4">EAL domain-containing protein</fullName>
    </submittedName>
</protein>
<evidence type="ECO:0000313" key="4">
    <source>
        <dbReference type="EMBL" id="MSS58009.1"/>
    </source>
</evidence>
<dbReference type="RefSeq" id="WP_154503361.1">
    <property type="nucleotide sequence ID" value="NZ_VUMN01000006.1"/>
</dbReference>
<evidence type="ECO:0000259" key="2">
    <source>
        <dbReference type="PROSITE" id="PS50883"/>
    </source>
</evidence>
<dbReference type="NCBIfam" id="TIGR00254">
    <property type="entry name" value="GGDEF"/>
    <property type="match status" value="1"/>
</dbReference>
<dbReference type="InterPro" id="IPR029787">
    <property type="entry name" value="Nucleotide_cyclase"/>
</dbReference>
<dbReference type="Pfam" id="PF00563">
    <property type="entry name" value="EAL"/>
    <property type="match status" value="1"/>
</dbReference>
<dbReference type="PANTHER" id="PTHR33121:SF70">
    <property type="entry name" value="SIGNALING PROTEIN YKOW"/>
    <property type="match status" value="1"/>
</dbReference>
<dbReference type="CDD" id="cd01949">
    <property type="entry name" value="GGDEF"/>
    <property type="match status" value="1"/>
</dbReference>
<feature type="domain" description="GGDEF" evidence="3">
    <location>
        <begin position="868"/>
        <end position="999"/>
    </location>
</feature>
<dbReference type="InterPro" id="IPR001633">
    <property type="entry name" value="EAL_dom"/>
</dbReference>
<keyword evidence="5" id="KW-1185">Reference proteome</keyword>
<accession>A0A7X2TET8</accession>
<dbReference type="GO" id="GO:0071111">
    <property type="term" value="F:cyclic-guanylate-specific phosphodiesterase activity"/>
    <property type="evidence" value="ECO:0007669"/>
    <property type="project" value="InterPro"/>
</dbReference>
<dbReference type="InterPro" id="IPR050706">
    <property type="entry name" value="Cyclic-di-GMP_PDE-like"/>
</dbReference>
<keyword evidence="1" id="KW-0175">Coiled coil</keyword>
<evidence type="ECO:0000259" key="3">
    <source>
        <dbReference type="PROSITE" id="PS50887"/>
    </source>
</evidence>
<dbReference type="PROSITE" id="PS50887">
    <property type="entry name" value="GGDEF"/>
    <property type="match status" value="2"/>
</dbReference>
<feature type="domain" description="GGDEF" evidence="3">
    <location>
        <begin position="147"/>
        <end position="274"/>
    </location>
</feature>
<evidence type="ECO:0000313" key="5">
    <source>
        <dbReference type="Proteomes" id="UP000461880"/>
    </source>
</evidence>
<name>A0A7X2TET8_9FIRM</name>
<dbReference type="Gene3D" id="3.20.20.450">
    <property type="entry name" value="EAL domain"/>
    <property type="match status" value="1"/>
</dbReference>
<gene>
    <name evidence="4" type="ORF">FYJ51_03735</name>
</gene>
<dbReference type="PANTHER" id="PTHR33121">
    <property type="entry name" value="CYCLIC DI-GMP PHOSPHODIESTERASE PDEF"/>
    <property type="match status" value="1"/>
</dbReference>
<dbReference type="SMART" id="SM00052">
    <property type="entry name" value="EAL"/>
    <property type="match status" value="1"/>
</dbReference>
<dbReference type="InterPro" id="IPR043128">
    <property type="entry name" value="Rev_trsase/Diguanyl_cyclase"/>
</dbReference>
<dbReference type="Pfam" id="PF00990">
    <property type="entry name" value="GGDEF"/>
    <property type="match status" value="2"/>
</dbReference>
<feature type="domain" description="EAL" evidence="2">
    <location>
        <begin position="283"/>
        <end position="537"/>
    </location>
</feature>
<sequence>MSSKSSGTYVIDENYNVIAVNQTILDLYPSLKVGKKCYQCLMNRNEPCPPCPVANHVQGPQTYMDPIRRIYETVDAVEINLPDGQLGHALVISTVGESETIAAKLPRTREELEKLLDQEYFDTLTDGSTRKGFIRETERIFSRRNKTDYAMILFDIRNFKAINETFGTEGGDQVLRFVYQFLAHSWLKPAVSARIESDWFLFLVPKSCLKEEQLSFLLNLDWVKDSRVVHLHLRCGIYYVEENAASVSTMVDWTIIAKQSAGPGEYNTYAVFTPDMREKYVDRAEILSGFANSLANKEFQVYYQPIIEASTGKLCAAEALVRWNHPRRGFILPGRFIPALESSGFITQLDQYVLQHVYSFQEYLRAKKQPMVPVSVNLSRQDFYNNAFMNDLFTMAEDSTLPADSISYEVTETSVAVLGENCSYLLNQIRQIGARILLDDFGSGYSSLSMIGNYSFDTVKIDKSFIDQIETKPSIRAVIESTITMCHNLGLTTVAEGVESISQLNYLKEHGCDFIQGYYYSKPLSEQHFLEYLSAAEIAETHTLRSFDQNDPGRMDLKNLMDLVDHSGMFIQVCHPEDYSMVYANQMTLEISGHPDLPYKGARCYQYMLGFNAPCGHCPMKQMGSENEKEIEVDDGAHVFSLKARYTTWNGRKVFMEYGRDITDTKKAQHRYADQIRGILECIPEGQGVFHVDLTEDRWLSSGGNAQNARNMQNMSDVNTLIHQIASFVPDEEGQKRFFDTFSREAQLRAKAEHRHQILLETESYYDDRSIRWSRITAHLIENPENGHTESIIYGVDISKEKAHIEEIERERQKENLEKDQLRQRIDETMELYQQADRDRRYDYLTGLGSRLDLHDFLKKAEEQERSPVTGVVMLDLDNFKLVNDTFGHDAGDRCLKILGEKLTDFGLQHNITFYRFGGEEIVGLFRSPEENVSKTVSSLLELIRTQEIILSDGQEISVTASAGYTSIPGDYHDMITNADHAMYEAKKHGKNQSACLDRSES</sequence>
<dbReference type="PROSITE" id="PS50883">
    <property type="entry name" value="EAL"/>
    <property type="match status" value="1"/>
</dbReference>
<feature type="coiled-coil region" evidence="1">
    <location>
        <begin position="798"/>
        <end position="839"/>
    </location>
</feature>
<comment type="caution">
    <text evidence="4">The sequence shown here is derived from an EMBL/GenBank/DDBJ whole genome shotgun (WGS) entry which is preliminary data.</text>
</comment>
<dbReference type="SUPFAM" id="SSF141868">
    <property type="entry name" value="EAL domain-like"/>
    <property type="match status" value="1"/>
</dbReference>
<dbReference type="SUPFAM" id="SSF55073">
    <property type="entry name" value="Nucleotide cyclase"/>
    <property type="match status" value="2"/>
</dbReference>
<evidence type="ECO:0000256" key="1">
    <source>
        <dbReference type="SAM" id="Coils"/>
    </source>
</evidence>
<dbReference type="SMART" id="SM00267">
    <property type="entry name" value="GGDEF"/>
    <property type="match status" value="2"/>
</dbReference>
<reference evidence="4 5" key="1">
    <citation type="submission" date="2019-08" db="EMBL/GenBank/DDBJ databases">
        <title>In-depth cultivation of the pig gut microbiome towards novel bacterial diversity and tailored functional studies.</title>
        <authorList>
            <person name="Wylensek D."/>
            <person name="Hitch T.C.A."/>
            <person name="Clavel T."/>
        </authorList>
    </citation>
    <scope>NUCLEOTIDE SEQUENCE [LARGE SCALE GENOMIC DNA]</scope>
    <source>
        <strain evidence="4 5">Oil+RF-744-GAM-WT-6</strain>
    </source>
</reference>
<dbReference type="InterPro" id="IPR035919">
    <property type="entry name" value="EAL_sf"/>
</dbReference>
<proteinExistence type="predicted"/>
<dbReference type="CDD" id="cd01948">
    <property type="entry name" value="EAL"/>
    <property type="match status" value="1"/>
</dbReference>
<organism evidence="4 5">
    <name type="scientific">Stecheria intestinalis</name>
    <dbReference type="NCBI Taxonomy" id="2606630"/>
    <lineage>
        <taxon>Bacteria</taxon>
        <taxon>Bacillati</taxon>
        <taxon>Bacillota</taxon>
        <taxon>Erysipelotrichia</taxon>
        <taxon>Erysipelotrichales</taxon>
        <taxon>Erysipelotrichaceae</taxon>
        <taxon>Stecheria</taxon>
    </lineage>
</organism>
<dbReference type="EMBL" id="VUMN01000006">
    <property type="protein sequence ID" value="MSS58009.1"/>
    <property type="molecule type" value="Genomic_DNA"/>
</dbReference>
<dbReference type="AlphaFoldDB" id="A0A7X2TET8"/>
<dbReference type="Gene3D" id="3.30.70.270">
    <property type="match status" value="2"/>
</dbReference>
<dbReference type="Proteomes" id="UP000461880">
    <property type="component" value="Unassembled WGS sequence"/>
</dbReference>
<dbReference type="InterPro" id="IPR000160">
    <property type="entry name" value="GGDEF_dom"/>
</dbReference>